<feature type="transmembrane region" description="Helical" evidence="1">
    <location>
        <begin position="169"/>
        <end position="188"/>
    </location>
</feature>
<sequence length="247" mass="25073">MKTSALATEFAKTRRLRMGLIAVTLAVAVTGLTIASAATSPAFSTPQDSWSALLAGMGLAFPIGSPLLLAVLASRQVDIEHQSNGWILAQTSGITPGALCRLKLLTTGTGVVLATVAASLLVLAFGLLVGGGGAPPWGLWAGNTLCVVVVNLVVLGLHILLAAQIQNQLVGLGIGVLGTLLGVFASAMPSTIAHATPWGYYSLATVAEYQGEELMLGPPAGFSIAALAVLAAVAFTAVTAFFDHKEA</sequence>
<feature type="transmembrane region" description="Helical" evidence="1">
    <location>
        <begin position="220"/>
        <end position="242"/>
    </location>
</feature>
<gene>
    <name evidence="2" type="ORF">JOF45_002160</name>
</gene>
<feature type="transmembrane region" description="Helical" evidence="1">
    <location>
        <begin position="111"/>
        <end position="131"/>
    </location>
</feature>
<keyword evidence="1" id="KW-1133">Transmembrane helix</keyword>
<keyword evidence="1" id="KW-0472">Membrane</keyword>
<accession>A0ABS4T3U9</accession>
<feature type="transmembrane region" description="Helical" evidence="1">
    <location>
        <begin position="137"/>
        <end position="162"/>
    </location>
</feature>
<dbReference type="RefSeq" id="WP_210049772.1">
    <property type="nucleotide sequence ID" value="NZ_JAGINX010000001.1"/>
</dbReference>
<comment type="caution">
    <text evidence="2">The sequence shown here is derived from an EMBL/GenBank/DDBJ whole genome shotgun (WGS) entry which is preliminary data.</text>
</comment>
<proteinExistence type="predicted"/>
<name>A0ABS4T3U9_9MICC</name>
<protein>
    <recommendedName>
        <fullName evidence="4">ABC transporter permease</fullName>
    </recommendedName>
</protein>
<keyword evidence="1" id="KW-0812">Transmembrane</keyword>
<evidence type="ECO:0008006" key="4">
    <source>
        <dbReference type="Google" id="ProtNLM"/>
    </source>
</evidence>
<evidence type="ECO:0000313" key="3">
    <source>
        <dbReference type="Proteomes" id="UP001519331"/>
    </source>
</evidence>
<organism evidence="2 3">
    <name type="scientific">Nesterenkonia lacusekhoensis</name>
    <dbReference type="NCBI Taxonomy" id="150832"/>
    <lineage>
        <taxon>Bacteria</taxon>
        <taxon>Bacillati</taxon>
        <taxon>Actinomycetota</taxon>
        <taxon>Actinomycetes</taxon>
        <taxon>Micrococcales</taxon>
        <taxon>Micrococcaceae</taxon>
        <taxon>Nesterenkonia</taxon>
    </lineage>
</organism>
<evidence type="ECO:0000313" key="2">
    <source>
        <dbReference type="EMBL" id="MBP2319141.1"/>
    </source>
</evidence>
<evidence type="ECO:0000256" key="1">
    <source>
        <dbReference type="SAM" id="Phobius"/>
    </source>
</evidence>
<dbReference type="EMBL" id="JAGINX010000001">
    <property type="protein sequence ID" value="MBP2319141.1"/>
    <property type="molecule type" value="Genomic_DNA"/>
</dbReference>
<feature type="transmembrane region" description="Helical" evidence="1">
    <location>
        <begin position="53"/>
        <end position="73"/>
    </location>
</feature>
<dbReference type="Pfam" id="PF12730">
    <property type="entry name" value="ABC2_membrane_4"/>
    <property type="match status" value="1"/>
</dbReference>
<reference evidence="2 3" key="1">
    <citation type="submission" date="2021-03" db="EMBL/GenBank/DDBJ databases">
        <title>Sequencing the genomes of 1000 actinobacteria strains.</title>
        <authorList>
            <person name="Klenk H.-P."/>
        </authorList>
    </citation>
    <scope>NUCLEOTIDE SEQUENCE [LARGE SCALE GENOMIC DNA]</scope>
    <source>
        <strain evidence="2 3">DSM 12544</strain>
    </source>
</reference>
<dbReference type="Proteomes" id="UP001519331">
    <property type="component" value="Unassembled WGS sequence"/>
</dbReference>
<keyword evidence="3" id="KW-1185">Reference proteome</keyword>